<dbReference type="EMBL" id="JAUESC010000003">
    <property type="protein sequence ID" value="KAK0601392.1"/>
    <property type="molecule type" value="Genomic_DNA"/>
</dbReference>
<accession>A0AA39W284</accession>
<dbReference type="Proteomes" id="UP001168877">
    <property type="component" value="Unassembled WGS sequence"/>
</dbReference>
<name>A0AA39W284_ACESA</name>
<comment type="caution">
    <text evidence="2">The sequence shown here is derived from an EMBL/GenBank/DDBJ whole genome shotgun (WGS) entry which is preliminary data.</text>
</comment>
<dbReference type="Pfam" id="PF14244">
    <property type="entry name" value="Retrotran_gag_3"/>
    <property type="match status" value="1"/>
</dbReference>
<gene>
    <name evidence="2" type="ORF">LWI29_023817</name>
</gene>
<protein>
    <recommendedName>
        <fullName evidence="1">Retrotransposon Copia-like N-terminal domain-containing protein</fullName>
    </recommendedName>
</protein>
<feature type="domain" description="Retrotransposon Copia-like N-terminal" evidence="1">
    <location>
        <begin position="39"/>
        <end position="75"/>
    </location>
</feature>
<dbReference type="AlphaFoldDB" id="A0AA39W284"/>
<dbReference type="InterPro" id="IPR029472">
    <property type="entry name" value="Copia-like_N"/>
</dbReference>
<evidence type="ECO:0000259" key="1">
    <source>
        <dbReference type="Pfam" id="PF14244"/>
    </source>
</evidence>
<evidence type="ECO:0000313" key="3">
    <source>
        <dbReference type="Proteomes" id="UP001168877"/>
    </source>
</evidence>
<reference evidence="2" key="1">
    <citation type="journal article" date="2022" name="Plant J.">
        <title>Strategies of tolerance reflected in two North American maple genomes.</title>
        <authorList>
            <person name="McEvoy S.L."/>
            <person name="Sezen U.U."/>
            <person name="Trouern-Trend A."/>
            <person name="McMahon S.M."/>
            <person name="Schaberg P.G."/>
            <person name="Yang J."/>
            <person name="Wegrzyn J.L."/>
            <person name="Swenson N.G."/>
        </authorList>
    </citation>
    <scope>NUCLEOTIDE SEQUENCE</scope>
    <source>
        <strain evidence="2">NS2018</strain>
    </source>
</reference>
<evidence type="ECO:0000313" key="2">
    <source>
        <dbReference type="EMBL" id="KAK0601392.1"/>
    </source>
</evidence>
<sequence length="103" mass="11540">MTENQSNNSSATESHNTTYVHTKSMEFSSLAKTLSRNLTLKLDHTNYIYWKAQVLTAIEALDFAGFINGEKTPPPKLIQVRSSESAKHKRTLSFSTGKSQISF</sequence>
<proteinExistence type="predicted"/>
<organism evidence="2 3">
    <name type="scientific">Acer saccharum</name>
    <name type="common">Sugar maple</name>
    <dbReference type="NCBI Taxonomy" id="4024"/>
    <lineage>
        <taxon>Eukaryota</taxon>
        <taxon>Viridiplantae</taxon>
        <taxon>Streptophyta</taxon>
        <taxon>Embryophyta</taxon>
        <taxon>Tracheophyta</taxon>
        <taxon>Spermatophyta</taxon>
        <taxon>Magnoliopsida</taxon>
        <taxon>eudicotyledons</taxon>
        <taxon>Gunneridae</taxon>
        <taxon>Pentapetalae</taxon>
        <taxon>rosids</taxon>
        <taxon>malvids</taxon>
        <taxon>Sapindales</taxon>
        <taxon>Sapindaceae</taxon>
        <taxon>Hippocastanoideae</taxon>
        <taxon>Acereae</taxon>
        <taxon>Acer</taxon>
    </lineage>
</organism>
<reference evidence="2" key="2">
    <citation type="submission" date="2023-06" db="EMBL/GenBank/DDBJ databases">
        <authorList>
            <person name="Swenson N.G."/>
            <person name="Wegrzyn J.L."/>
            <person name="Mcevoy S.L."/>
        </authorList>
    </citation>
    <scope>NUCLEOTIDE SEQUENCE</scope>
    <source>
        <strain evidence="2">NS2018</strain>
        <tissue evidence="2">Leaf</tissue>
    </source>
</reference>
<keyword evidence="3" id="KW-1185">Reference proteome</keyword>